<dbReference type="Gene3D" id="2.60.120.260">
    <property type="entry name" value="Galactose-binding domain-like"/>
    <property type="match status" value="1"/>
</dbReference>
<dbReference type="Gene3D" id="3.40.50.1820">
    <property type="entry name" value="alpha/beta hydrolase"/>
    <property type="match status" value="1"/>
</dbReference>
<dbReference type="EMBL" id="FOFS01000007">
    <property type="protein sequence ID" value="SEQ49173.1"/>
    <property type="molecule type" value="Genomic_DNA"/>
</dbReference>
<dbReference type="NCBIfam" id="TIGR00976">
    <property type="entry name" value="CocE_NonD"/>
    <property type="match status" value="1"/>
</dbReference>
<name>A0A1H9GGL3_9GAMM</name>
<dbReference type="SUPFAM" id="SSF49785">
    <property type="entry name" value="Galactose-binding domain-like"/>
    <property type="match status" value="1"/>
</dbReference>
<keyword evidence="2" id="KW-0732">Signal</keyword>
<dbReference type="SUPFAM" id="SSF53474">
    <property type="entry name" value="alpha/beta-Hydrolases"/>
    <property type="match status" value="1"/>
</dbReference>
<dbReference type="RefSeq" id="WP_093285306.1">
    <property type="nucleotide sequence ID" value="NZ_FOFS01000007.1"/>
</dbReference>
<dbReference type="Proteomes" id="UP000199233">
    <property type="component" value="Unassembled WGS sequence"/>
</dbReference>
<dbReference type="InterPro" id="IPR000383">
    <property type="entry name" value="Xaa-Pro-like_dom"/>
</dbReference>
<reference evidence="4 5" key="1">
    <citation type="submission" date="2016-10" db="EMBL/GenBank/DDBJ databases">
        <authorList>
            <person name="de Groot N.N."/>
        </authorList>
    </citation>
    <scope>NUCLEOTIDE SEQUENCE [LARGE SCALE GENOMIC DNA]</scope>
    <source>
        <strain evidence="4 5">DSM 25927</strain>
    </source>
</reference>
<evidence type="ECO:0000256" key="1">
    <source>
        <dbReference type="ARBA" id="ARBA00022801"/>
    </source>
</evidence>
<accession>A0A1H9GGL3</accession>
<dbReference type="GO" id="GO:0008239">
    <property type="term" value="F:dipeptidyl-peptidase activity"/>
    <property type="evidence" value="ECO:0007669"/>
    <property type="project" value="InterPro"/>
</dbReference>
<keyword evidence="1 4" id="KW-0378">Hydrolase</keyword>
<feature type="signal peptide" evidence="2">
    <location>
        <begin position="1"/>
        <end position="21"/>
    </location>
</feature>
<dbReference type="InterPro" id="IPR005674">
    <property type="entry name" value="CocE/Ser_esterase"/>
</dbReference>
<evidence type="ECO:0000313" key="5">
    <source>
        <dbReference type="Proteomes" id="UP000199233"/>
    </source>
</evidence>
<dbReference type="InterPro" id="IPR013736">
    <property type="entry name" value="Xaa-Pro_dipept_C"/>
</dbReference>
<evidence type="ECO:0000313" key="4">
    <source>
        <dbReference type="EMBL" id="SEQ49173.1"/>
    </source>
</evidence>
<gene>
    <name evidence="4" type="ORF">SAMN04488038_10764</name>
</gene>
<dbReference type="SMART" id="SM00939">
    <property type="entry name" value="PepX_C"/>
    <property type="match status" value="1"/>
</dbReference>
<feature type="chain" id="PRO_5011697914" evidence="2">
    <location>
        <begin position="22"/>
        <end position="732"/>
    </location>
</feature>
<dbReference type="STRING" id="489703.SAMN04488038_10764"/>
<organism evidence="4 5">
    <name type="scientific">Solimonas aquatica</name>
    <dbReference type="NCBI Taxonomy" id="489703"/>
    <lineage>
        <taxon>Bacteria</taxon>
        <taxon>Pseudomonadati</taxon>
        <taxon>Pseudomonadota</taxon>
        <taxon>Gammaproteobacteria</taxon>
        <taxon>Nevskiales</taxon>
        <taxon>Nevskiaceae</taxon>
        <taxon>Solimonas</taxon>
    </lineage>
</organism>
<protein>
    <submittedName>
        <fullName evidence="4">Putative hydrolase, CocE/NonD family</fullName>
    </submittedName>
</protein>
<dbReference type="InterPro" id="IPR029058">
    <property type="entry name" value="AB_hydrolase_fold"/>
</dbReference>
<feature type="domain" description="Xaa-Pro dipeptidyl-peptidase C-terminal" evidence="3">
    <location>
        <begin position="506"/>
        <end position="719"/>
    </location>
</feature>
<dbReference type="Pfam" id="PF02129">
    <property type="entry name" value="Peptidase_S15"/>
    <property type="match status" value="1"/>
</dbReference>
<proteinExistence type="predicted"/>
<dbReference type="Gene3D" id="1.10.3020.10">
    <property type="entry name" value="alpha-amino acid ester hydrolase ( Helical cap domain)"/>
    <property type="match status" value="1"/>
</dbReference>
<dbReference type="InterPro" id="IPR008979">
    <property type="entry name" value="Galactose-bd-like_sf"/>
</dbReference>
<dbReference type="AlphaFoldDB" id="A0A1H9GGL3"/>
<evidence type="ECO:0000259" key="3">
    <source>
        <dbReference type="SMART" id="SM00939"/>
    </source>
</evidence>
<keyword evidence="5" id="KW-1185">Reference proteome</keyword>
<sequence>MSRWRGLLLALAVALPTVLPAAQQSFEFRTPASAEDPRLMQDMHDLALRMLPVYEEREPQRFLANLSALQLLAGNVPAAFDTRLLLLQRRLDGVPLQNEAMVALLDLYTQARSAASHAPFALAFAQAWRQRLPKLGDAQAALLARWLQTPQSCFAASLQQRLDAARAQPELDIAGALDLSWAYLSWQMHRELGVQGAQLLAEDAAQRYVSEERLRIRSADGAELWLRLVRPKAAEGALPAVLELRLDDAPGEAQLAAAHGYVGVVLYARGQRGPGAPTPRSRLRLFAHEGEDARAAIAWIRQQPWSDGRVAMVGSGYSAYAAWAAARLHPPALKAIAVANAMAPGIDFPAPGRVYDSAAYRYLAEHAYSGAPRELGGVAWQQLEAQWARSQQPYYQFGLPGEAANALFRLWLGHPTFDSYWRRLTPYREAFADIDIPVLSLSGSQARHRAAALYYFQQHLRARPQAEHRLLFGPYDDEDLREAPCARRGAEPLDAVARIDLHELRYQWLDQQLHEDAAPDVLRGRVNLQLAGANRWLHGEDLQGLAPRRQRFYLTPSARLGAAAAPAAYSEQSLDFQHPGTKGRHGRTLTFRSEPLAQPLAVAGVLDGELSLMLNKLDFDWQLALYEQKPDGRLLALAPAFVQRASYARDITQRQLLRGARRERLPIQGPVMARQLAAGSRLLLTLELAPRLGRQINHGSGKDVSEETAADALMPLLVRWYGDSYIELPLAP</sequence>
<dbReference type="OrthoDB" id="9806163at2"/>
<evidence type="ECO:0000256" key="2">
    <source>
        <dbReference type="SAM" id="SignalP"/>
    </source>
</evidence>